<dbReference type="NCBIfam" id="TIGR00829">
    <property type="entry name" value="FRU"/>
    <property type="match status" value="1"/>
</dbReference>
<dbReference type="AlphaFoldDB" id="A0A1I4TBQ3"/>
<keyword evidence="6" id="KW-0808">Transferase</keyword>
<dbReference type="EC" id="2.7.1.202" evidence="2"/>
<evidence type="ECO:0000256" key="1">
    <source>
        <dbReference type="ARBA" id="ARBA00001401"/>
    </source>
</evidence>
<evidence type="ECO:0000256" key="2">
    <source>
        <dbReference type="ARBA" id="ARBA00012799"/>
    </source>
</evidence>
<comment type="caution">
    <text evidence="10">The sequence shown here is derived from an EMBL/GenBank/DDBJ whole genome shotgun (WGS) entry which is preliminary data.</text>
</comment>
<evidence type="ECO:0000313" key="11">
    <source>
        <dbReference type="Proteomes" id="UP000233491"/>
    </source>
</evidence>
<feature type="domain" description="PTS EIIB type-2" evidence="9">
    <location>
        <begin position="7"/>
        <end position="103"/>
    </location>
</feature>
<gene>
    <name evidence="10" type="ORF">CXZ10_08620</name>
</gene>
<proteinExistence type="predicted"/>
<dbReference type="PANTHER" id="PTHR30505:SF0">
    <property type="entry name" value="FRUCTOSE-LIKE PTS SYSTEM EIIBC COMPONENT-RELATED"/>
    <property type="match status" value="1"/>
</dbReference>
<dbReference type="EMBL" id="PJNW01000005">
    <property type="protein sequence ID" value="PKR89436.1"/>
    <property type="molecule type" value="Genomic_DNA"/>
</dbReference>
<dbReference type="Pfam" id="PF02302">
    <property type="entry name" value="PTS_IIB"/>
    <property type="match status" value="1"/>
</dbReference>
<keyword evidence="4" id="KW-0597">Phosphoprotein</keyword>
<keyword evidence="8" id="KW-0418">Kinase</keyword>
<dbReference type="RefSeq" id="WP_101288746.1">
    <property type="nucleotide sequence ID" value="NZ_FOUQ01000005.1"/>
</dbReference>
<dbReference type="GO" id="GO:0016301">
    <property type="term" value="F:kinase activity"/>
    <property type="evidence" value="ECO:0007669"/>
    <property type="project" value="UniProtKB-KW"/>
</dbReference>
<dbReference type="GO" id="GO:0022877">
    <property type="term" value="F:protein-N(PI)-phosphohistidine-fructose phosphotransferase system transporter activity"/>
    <property type="evidence" value="ECO:0007669"/>
    <property type="project" value="InterPro"/>
</dbReference>
<evidence type="ECO:0000313" key="10">
    <source>
        <dbReference type="EMBL" id="PKR89436.1"/>
    </source>
</evidence>
<dbReference type="GO" id="GO:0009401">
    <property type="term" value="P:phosphoenolpyruvate-dependent sugar phosphotransferase system"/>
    <property type="evidence" value="ECO:0007669"/>
    <property type="project" value="UniProtKB-KW"/>
</dbReference>
<evidence type="ECO:0000256" key="6">
    <source>
        <dbReference type="ARBA" id="ARBA00022679"/>
    </source>
</evidence>
<dbReference type="GO" id="GO:0005886">
    <property type="term" value="C:plasma membrane"/>
    <property type="evidence" value="ECO:0007669"/>
    <property type="project" value="TreeGrafter"/>
</dbReference>
<keyword evidence="11" id="KW-1185">Reference proteome</keyword>
<evidence type="ECO:0000256" key="4">
    <source>
        <dbReference type="ARBA" id="ARBA00022553"/>
    </source>
</evidence>
<dbReference type="CDD" id="cd05569">
    <property type="entry name" value="PTS_IIB_fructose"/>
    <property type="match status" value="1"/>
</dbReference>
<evidence type="ECO:0000256" key="8">
    <source>
        <dbReference type="ARBA" id="ARBA00022777"/>
    </source>
</evidence>
<evidence type="ECO:0000259" key="9">
    <source>
        <dbReference type="PROSITE" id="PS51099"/>
    </source>
</evidence>
<accession>A0A1I4TBQ3</accession>
<evidence type="ECO:0000256" key="7">
    <source>
        <dbReference type="ARBA" id="ARBA00022683"/>
    </source>
</evidence>
<dbReference type="PANTHER" id="PTHR30505">
    <property type="entry name" value="FRUCTOSE-LIKE PERMEASE"/>
    <property type="match status" value="1"/>
</dbReference>
<dbReference type="PROSITE" id="PS51099">
    <property type="entry name" value="PTS_EIIB_TYPE_2"/>
    <property type="match status" value="1"/>
</dbReference>
<name>A0A1I4TBQ3_9HYPH</name>
<keyword evidence="7" id="KW-0598">Phosphotransferase system</keyword>
<reference evidence="10 11" key="1">
    <citation type="submission" date="2017-12" db="EMBL/GenBank/DDBJ databases">
        <title>Anaerobic carbon monoxide metabolism by Pleomorphomonas carboxyditropha sp. nov., a new mesophilic hydrogenogenic carboxidotroph.</title>
        <authorList>
            <person name="Esquivel-Elizondo S."/>
            <person name="Krajmalnik-Brown R."/>
        </authorList>
    </citation>
    <scope>NUCLEOTIDE SEQUENCE [LARGE SCALE GENOMIC DNA]</scope>
    <source>
        <strain evidence="10 11">R5-392</strain>
    </source>
</reference>
<keyword evidence="3" id="KW-0813">Transport</keyword>
<dbReference type="InterPro" id="IPR013011">
    <property type="entry name" value="PTS_EIIB_2"/>
</dbReference>
<dbReference type="Gene3D" id="3.40.50.2300">
    <property type="match status" value="1"/>
</dbReference>
<dbReference type="InterPro" id="IPR036095">
    <property type="entry name" value="PTS_EIIB-like_sf"/>
</dbReference>
<dbReference type="SUPFAM" id="SSF52794">
    <property type="entry name" value="PTS system IIB component-like"/>
    <property type="match status" value="1"/>
</dbReference>
<dbReference type="GO" id="GO:0090563">
    <property type="term" value="F:protein-phosphocysteine-sugar phosphotransferase activity"/>
    <property type="evidence" value="ECO:0007669"/>
    <property type="project" value="TreeGrafter"/>
</dbReference>
<organism evidence="10 11">
    <name type="scientific">Pleomorphomonas diazotrophica</name>
    <dbReference type="NCBI Taxonomy" id="1166257"/>
    <lineage>
        <taxon>Bacteria</taxon>
        <taxon>Pseudomonadati</taxon>
        <taxon>Pseudomonadota</taxon>
        <taxon>Alphaproteobacteria</taxon>
        <taxon>Hyphomicrobiales</taxon>
        <taxon>Pleomorphomonadaceae</taxon>
        <taxon>Pleomorphomonas</taxon>
    </lineage>
</organism>
<dbReference type="InterPro" id="IPR003501">
    <property type="entry name" value="PTS_EIIB_2/3"/>
</dbReference>
<keyword evidence="5" id="KW-0762">Sugar transport</keyword>
<protein>
    <recommendedName>
        <fullName evidence="2">protein-N(pi)-phosphohistidine--D-fructose phosphotransferase</fullName>
        <ecNumber evidence="2">2.7.1.202</ecNumber>
    </recommendedName>
</protein>
<dbReference type="InterPro" id="IPR003353">
    <property type="entry name" value="PTS_IIB_fruc"/>
</dbReference>
<sequence>MENDTRIVVVTACPTGVALTYMAATRLLTAAQRLGYLIKVETQGALGSEDVLTRKDIGRAHAAIIAADVDIDGLERFQSVPVLTVGTARAIADPEAVLAEALALPRP</sequence>
<evidence type="ECO:0000256" key="5">
    <source>
        <dbReference type="ARBA" id="ARBA00022597"/>
    </source>
</evidence>
<evidence type="ECO:0000256" key="3">
    <source>
        <dbReference type="ARBA" id="ARBA00022448"/>
    </source>
</evidence>
<dbReference type="Proteomes" id="UP000233491">
    <property type="component" value="Unassembled WGS sequence"/>
</dbReference>
<dbReference type="InterPro" id="IPR050864">
    <property type="entry name" value="Bacterial_PTS_Sugar_Transport"/>
</dbReference>
<comment type="catalytic activity">
    <reaction evidence="1">
        <text>D-fructose(out) + N(pros)-phospho-L-histidyl-[protein] = D-fructose 1-phosphate(in) + L-histidyl-[protein]</text>
        <dbReference type="Rhea" id="RHEA:49252"/>
        <dbReference type="Rhea" id="RHEA-COMP:9745"/>
        <dbReference type="Rhea" id="RHEA-COMP:9746"/>
        <dbReference type="ChEBI" id="CHEBI:29979"/>
        <dbReference type="ChEBI" id="CHEBI:37721"/>
        <dbReference type="ChEBI" id="CHEBI:58674"/>
        <dbReference type="ChEBI" id="CHEBI:64837"/>
        <dbReference type="EC" id="2.7.1.202"/>
    </reaction>
</comment>